<feature type="transmembrane region" description="Helical" evidence="7">
    <location>
        <begin position="102"/>
        <end position="120"/>
    </location>
</feature>
<feature type="transmembrane region" description="Helical" evidence="7">
    <location>
        <begin position="132"/>
        <end position="150"/>
    </location>
</feature>
<sequence>MPTRCRPDADPMPTRCRAQADAGPDAGRKPEPPPGAALSVPRLVTARDLDDTSLFYNRHRSSVAPLSAAGRARLDWRNLWFLLAQTCTMGLLRDVAMGQDQFNGLFVVFYVGYLCALWPGAAVAQRVGHKPFITGSLLLWALLLGLHPLARTSGHMVALRFLLGMTESQIVPSTAVLHQAFFPPKKSPWVQLLWWAAGSFANVLLTMVAYRLIQDDAHAGLVGGLRSWKWLHIICAILTLVVAIVLIVFLPNSPVDAKWLSTEDKVHTIALTREAHTGISNSTFKWSQVKECFLDLKSWLFIVHMFFNELPNNTSQQLPLILVGFGFTPAQSALLNVAKPLWGCFFILVSAAMLYGTEIGVGYTCVISYTPCFVGGIIMMAAPWSSKPSYLLGLSWAGTTTNGYTKLCLTSTCVVAAAVANMVSPEFWQEKYKPRCFLPWACMTAFWFLSSGMCLMIRFYLARQNRIRAMKLGQRVVGSTRDALDTGGGILRLSDEDLDQTDRQNLKFVYPI</sequence>
<feature type="transmembrane region" description="Helical" evidence="7">
    <location>
        <begin position="230"/>
        <end position="250"/>
    </location>
</feature>
<evidence type="ECO:0000313" key="9">
    <source>
        <dbReference type="Proteomes" id="UP000824596"/>
    </source>
</evidence>
<dbReference type="GeneID" id="68356011"/>
<dbReference type="PANTHER" id="PTHR43791">
    <property type="entry name" value="PERMEASE-RELATED"/>
    <property type="match status" value="1"/>
</dbReference>
<keyword evidence="2" id="KW-0813">Transport</keyword>
<feature type="transmembrane region" description="Helical" evidence="7">
    <location>
        <begin position="437"/>
        <end position="461"/>
    </location>
</feature>
<dbReference type="AlphaFoldDB" id="A0A9P8MUT2"/>
<keyword evidence="5 7" id="KW-0472">Membrane</keyword>
<dbReference type="InterPro" id="IPR011701">
    <property type="entry name" value="MFS"/>
</dbReference>
<dbReference type="Proteomes" id="UP000824596">
    <property type="component" value="Unassembled WGS sequence"/>
</dbReference>
<proteinExistence type="predicted"/>
<dbReference type="Pfam" id="PF07690">
    <property type="entry name" value="MFS_1"/>
    <property type="match status" value="1"/>
</dbReference>
<name>A0A9P8MUT2_9HYPO</name>
<keyword evidence="4 7" id="KW-1133">Transmembrane helix</keyword>
<dbReference type="InterPro" id="IPR036259">
    <property type="entry name" value="MFS_trans_sf"/>
</dbReference>
<dbReference type="Gene3D" id="1.20.1250.20">
    <property type="entry name" value="MFS general substrate transporter like domains"/>
    <property type="match status" value="1"/>
</dbReference>
<feature type="transmembrane region" description="Helical" evidence="7">
    <location>
        <begin position="361"/>
        <end position="382"/>
    </location>
</feature>
<feature type="region of interest" description="Disordered" evidence="6">
    <location>
        <begin position="1"/>
        <end position="39"/>
    </location>
</feature>
<evidence type="ECO:0000256" key="1">
    <source>
        <dbReference type="ARBA" id="ARBA00004141"/>
    </source>
</evidence>
<dbReference type="OrthoDB" id="6730379at2759"/>
<evidence type="ECO:0000256" key="2">
    <source>
        <dbReference type="ARBA" id="ARBA00022448"/>
    </source>
</evidence>
<dbReference type="GO" id="GO:0016020">
    <property type="term" value="C:membrane"/>
    <property type="evidence" value="ECO:0007669"/>
    <property type="project" value="UniProtKB-SubCell"/>
</dbReference>
<feature type="transmembrane region" description="Helical" evidence="7">
    <location>
        <begin position="192"/>
        <end position="210"/>
    </location>
</feature>
<gene>
    <name evidence="8" type="ORF">HRG_06882</name>
</gene>
<evidence type="ECO:0000256" key="3">
    <source>
        <dbReference type="ARBA" id="ARBA00022692"/>
    </source>
</evidence>
<dbReference type="EMBL" id="JAIZPD010000007">
    <property type="protein sequence ID" value="KAH0961802.1"/>
    <property type="molecule type" value="Genomic_DNA"/>
</dbReference>
<comment type="subcellular location">
    <subcellularLocation>
        <location evidence="1">Membrane</location>
        <topology evidence="1">Multi-pass membrane protein</topology>
    </subcellularLocation>
</comment>
<comment type="caution">
    <text evidence="8">The sequence shown here is derived from an EMBL/GenBank/DDBJ whole genome shotgun (WGS) entry which is preliminary data.</text>
</comment>
<dbReference type="RefSeq" id="XP_044719315.1">
    <property type="nucleotide sequence ID" value="XM_044865353.1"/>
</dbReference>
<evidence type="ECO:0000256" key="5">
    <source>
        <dbReference type="ARBA" id="ARBA00023136"/>
    </source>
</evidence>
<evidence type="ECO:0000313" key="8">
    <source>
        <dbReference type="EMBL" id="KAH0961802.1"/>
    </source>
</evidence>
<organism evidence="8 9">
    <name type="scientific">Hirsutella rhossiliensis</name>
    <dbReference type="NCBI Taxonomy" id="111463"/>
    <lineage>
        <taxon>Eukaryota</taxon>
        <taxon>Fungi</taxon>
        <taxon>Dikarya</taxon>
        <taxon>Ascomycota</taxon>
        <taxon>Pezizomycotina</taxon>
        <taxon>Sordariomycetes</taxon>
        <taxon>Hypocreomycetidae</taxon>
        <taxon>Hypocreales</taxon>
        <taxon>Ophiocordycipitaceae</taxon>
        <taxon>Hirsutella</taxon>
    </lineage>
</organism>
<evidence type="ECO:0000256" key="4">
    <source>
        <dbReference type="ARBA" id="ARBA00022989"/>
    </source>
</evidence>
<evidence type="ECO:0000256" key="7">
    <source>
        <dbReference type="SAM" id="Phobius"/>
    </source>
</evidence>
<dbReference type="PANTHER" id="PTHR43791:SF103">
    <property type="entry name" value="MAJOR FACILITATOR SUPERFAMILY (MFS) PROFILE DOMAIN-CONTAINING PROTEIN-RELATED"/>
    <property type="match status" value="1"/>
</dbReference>
<accession>A0A9P8MUT2</accession>
<reference evidence="8" key="1">
    <citation type="submission" date="2021-09" db="EMBL/GenBank/DDBJ databases">
        <title>A high-quality genome of the endoparasitic fungus Hirsutella rhossiliensis with a comparison of Hirsutella genomes reveals transposable elements contributing to genome size variation.</title>
        <authorList>
            <person name="Lin R."/>
            <person name="Jiao Y."/>
            <person name="Sun X."/>
            <person name="Ling J."/>
            <person name="Xie B."/>
            <person name="Cheng X."/>
        </authorList>
    </citation>
    <scope>NUCLEOTIDE SEQUENCE</scope>
    <source>
        <strain evidence="8">HR02</strain>
    </source>
</reference>
<evidence type="ECO:0000256" key="6">
    <source>
        <dbReference type="SAM" id="MobiDB-lite"/>
    </source>
</evidence>
<protein>
    <submittedName>
        <fullName evidence="8">Major facilitator superfamily domain-containing protein</fullName>
    </submittedName>
</protein>
<dbReference type="SUPFAM" id="SSF103473">
    <property type="entry name" value="MFS general substrate transporter"/>
    <property type="match status" value="1"/>
</dbReference>
<keyword evidence="9" id="KW-1185">Reference proteome</keyword>
<dbReference type="GO" id="GO:0022857">
    <property type="term" value="F:transmembrane transporter activity"/>
    <property type="evidence" value="ECO:0007669"/>
    <property type="project" value="InterPro"/>
</dbReference>
<keyword evidence="3 7" id="KW-0812">Transmembrane</keyword>